<gene>
    <name evidence="1" type="ORF">AB205_0057680</name>
</gene>
<proteinExistence type="predicted"/>
<name>A0A2G9QH47_AQUCT</name>
<organism evidence="1">
    <name type="scientific">Aquarana catesbeiana</name>
    <name type="common">American bullfrog</name>
    <name type="synonym">Rana catesbeiana</name>
    <dbReference type="NCBI Taxonomy" id="8400"/>
    <lineage>
        <taxon>Eukaryota</taxon>
        <taxon>Metazoa</taxon>
        <taxon>Chordata</taxon>
        <taxon>Craniata</taxon>
        <taxon>Vertebrata</taxon>
        <taxon>Euteleostomi</taxon>
        <taxon>Amphibia</taxon>
        <taxon>Batrachia</taxon>
        <taxon>Anura</taxon>
        <taxon>Neobatrachia</taxon>
        <taxon>Ranoidea</taxon>
        <taxon>Ranidae</taxon>
        <taxon>Aquarana</taxon>
    </lineage>
</organism>
<protein>
    <submittedName>
        <fullName evidence="1">Uncharacterized protein</fullName>
    </submittedName>
</protein>
<dbReference type="AlphaFoldDB" id="A0A2G9QH47"/>
<dbReference type="EMBL" id="KV995931">
    <property type="protein sequence ID" value="PIO14958.1"/>
    <property type="molecule type" value="Genomic_DNA"/>
</dbReference>
<sequence>MIVSFFWTVAILPWLRPLLVACRIFLELPALILLSNPPK</sequence>
<reference evidence="1" key="1">
    <citation type="submission" date="2017-08" db="EMBL/GenBank/DDBJ databases">
        <title>Assembly of the North American Bullfrog Genome.</title>
        <authorList>
            <person name="Warren R.L."/>
            <person name="Vandervalk B.P."/>
            <person name="Kucuk E."/>
            <person name="Birol I."/>
            <person name="Helbing C."/>
            <person name="Pandoh P."/>
            <person name="Behsaz B."/>
            <person name="Mohamadi H."/>
            <person name="Chu J."/>
            <person name="Jackman S."/>
            <person name="Hammond S.A."/>
            <person name="Veldhoen N."/>
            <person name="Kirk H."/>
            <person name="Zhao Y."/>
            <person name="Coope R."/>
            <person name="Pleasance S."/>
            <person name="Moore R."/>
            <person name="Holt R."/>
        </authorList>
    </citation>
    <scope>NUCLEOTIDE SEQUENCE</scope>
    <source>
        <strain evidence="1">Bruno</strain>
        <tissue evidence="1">Liver</tissue>
    </source>
</reference>
<evidence type="ECO:0000313" key="1">
    <source>
        <dbReference type="EMBL" id="PIO14958.1"/>
    </source>
</evidence>
<accession>A0A2G9QH47</accession>